<gene>
    <name evidence="1" type="ORF">DFR48_11010</name>
</gene>
<dbReference type="Proteomes" id="UP000252582">
    <property type="component" value="Unassembled WGS sequence"/>
</dbReference>
<proteinExistence type="predicted"/>
<dbReference type="SUPFAM" id="SSF158837">
    <property type="entry name" value="AGR C 984p-like"/>
    <property type="match status" value="5"/>
</dbReference>
<dbReference type="RefSeq" id="WP_170141911.1">
    <property type="nucleotide sequence ID" value="NZ_QPIX01000010.1"/>
</dbReference>
<evidence type="ECO:0000313" key="2">
    <source>
        <dbReference type="Proteomes" id="UP000252582"/>
    </source>
</evidence>
<comment type="caution">
    <text evidence="1">The sequence shown here is derived from an EMBL/GenBank/DDBJ whole genome shotgun (WGS) entry which is preliminary data.</text>
</comment>
<dbReference type="Pfam" id="PF06748">
    <property type="entry name" value="DUF1217"/>
    <property type="match status" value="3"/>
</dbReference>
<reference evidence="1 2" key="1">
    <citation type="submission" date="2018-07" db="EMBL/GenBank/DDBJ databases">
        <title>Genomic Encyclopedia of Type Strains, Phase IV (KMG-IV): sequencing the most valuable type-strain genomes for metagenomic binning, comparative biology and taxonomic classification.</title>
        <authorList>
            <person name="Goeker M."/>
        </authorList>
    </citation>
    <scope>NUCLEOTIDE SEQUENCE [LARGE SCALE GENOMIC DNA]</scope>
    <source>
        <strain evidence="1 2">DSM 25528</strain>
    </source>
</reference>
<accession>A0A6I7HJ26</accession>
<evidence type="ECO:0000313" key="1">
    <source>
        <dbReference type="EMBL" id="RCW21423.1"/>
    </source>
</evidence>
<sequence length="728" mass="81244">MVSTYLSYDLVTRDLKSSLNRVASDAETERLAAYYKDNIDKVTSVDEFLDDYRLYSYAMKAYGLEDMTYAKAFMKKVLESDLNDSESYANKLTDERYRNFALAFQFVGQIKDVQTDAQETAIIDGYKQAQVDLAGDVETETKYYETAIDTVTSADQLVKSKRLFDYVLEAYGIDRGYYTNDHFVKILTSDTSDPNSYVNQLVANNAANSAAFLKMAQAFNFNADGSLSAATAQTADQKEATVYLYVDGTQNYVSEYTLAREKKYYAAKMATITSVTELTSDPRLFDYVKTAFQFDATMTSSVFKSIVTSDLTDPNNYAVTNGGAAWVAVAQKFNFDTSGNVKAGYAAQQDVQLIETNSAYAEFYDDKDVERMNSMIDYYKKKLSDLTDVDVLLGNAALRPILLKPFGIEAGEFTDAELRKVLTSDATDPTSYANRSRDERLVKLAEAFNFDGNGDADVPLLAQNQLTITRTAKDYIVNKIRFLEGDDKTKAKTAAQEETTYYQEKIQSIRTVGDLLADRRVMDVVLGAYGFDPANVSNDFLKQIFSSDLEDKKSFVNQQTDENWAELLASFNFDGDGNLTRETVGTVQQRGTALETAHKYLRQSLEESEGESNEGVRLALYFERMAPTLTDAYGLIADSALLEVFRVTYGFSSEFSSMDVDVQAKIVKKNLDLSEMQDPDKVKRLLQRFTAMYDMENSTTDPVLGVFGDGSAGISGDLLMSLAALRPA</sequence>
<dbReference type="InterPro" id="IPR010626">
    <property type="entry name" value="DUF1217"/>
</dbReference>
<name>A0A6I7HJ26_9HYPH</name>
<keyword evidence="2" id="KW-1185">Reference proteome</keyword>
<protein>
    <submittedName>
        <fullName evidence="1">Uncharacterized protein DUF1217</fullName>
    </submittedName>
</protein>
<dbReference type="Gene3D" id="1.10.3700.10">
    <property type="entry name" value="AGR C 984p-like"/>
    <property type="match status" value="3"/>
</dbReference>
<dbReference type="InterPro" id="IPR023157">
    <property type="entry name" value="AGR-C-984p-like_sf"/>
</dbReference>
<dbReference type="EMBL" id="QPIX01000010">
    <property type="protein sequence ID" value="RCW21423.1"/>
    <property type="molecule type" value="Genomic_DNA"/>
</dbReference>
<organism evidence="1 2">
    <name type="scientific">Ciceribacter lividus</name>
    <dbReference type="NCBI Taxonomy" id="1197950"/>
    <lineage>
        <taxon>Bacteria</taxon>
        <taxon>Pseudomonadati</taxon>
        <taxon>Pseudomonadota</taxon>
        <taxon>Alphaproteobacteria</taxon>
        <taxon>Hyphomicrobiales</taxon>
        <taxon>Rhizobiaceae</taxon>
        <taxon>Ciceribacter</taxon>
    </lineage>
</organism>
<dbReference type="AlphaFoldDB" id="A0A6I7HJ26"/>